<feature type="compositionally biased region" description="Basic and acidic residues" evidence="1">
    <location>
        <begin position="1"/>
        <end position="10"/>
    </location>
</feature>
<evidence type="ECO:0000313" key="2">
    <source>
        <dbReference type="EMBL" id="KAK3946723.1"/>
    </source>
</evidence>
<evidence type="ECO:0000313" key="3">
    <source>
        <dbReference type="Proteomes" id="UP001303222"/>
    </source>
</evidence>
<reference evidence="2" key="2">
    <citation type="submission" date="2023-06" db="EMBL/GenBank/DDBJ databases">
        <authorList>
            <consortium name="Lawrence Berkeley National Laboratory"/>
            <person name="Mondo S.J."/>
            <person name="Hensen N."/>
            <person name="Bonometti L."/>
            <person name="Westerberg I."/>
            <person name="Brannstrom I.O."/>
            <person name="Guillou S."/>
            <person name="Cros-Aarteil S."/>
            <person name="Calhoun S."/>
            <person name="Haridas S."/>
            <person name="Kuo A."/>
            <person name="Pangilinan J."/>
            <person name="Riley R."/>
            <person name="Labutti K."/>
            <person name="Andreopoulos B."/>
            <person name="Lipzen A."/>
            <person name="Chen C."/>
            <person name="Yanf M."/>
            <person name="Daum C."/>
            <person name="Ng V."/>
            <person name="Clum A."/>
            <person name="Steindorff A."/>
            <person name="Ohm R."/>
            <person name="Martin F."/>
            <person name="Silar P."/>
            <person name="Natvig D."/>
            <person name="Lalanne C."/>
            <person name="Gautier V."/>
            <person name="Ament-Velasquez S.L."/>
            <person name="Kruys A."/>
            <person name="Hutchinson M.I."/>
            <person name="Powell A.J."/>
            <person name="Barry K."/>
            <person name="Miller A.N."/>
            <person name="Grigoriev I.V."/>
            <person name="Debuchy R."/>
            <person name="Gladieux P."/>
            <person name="Thoren M.H."/>
            <person name="Johannesson H."/>
        </authorList>
    </citation>
    <scope>NUCLEOTIDE SEQUENCE</scope>
    <source>
        <strain evidence="2">CBS 626.80</strain>
    </source>
</reference>
<dbReference type="EMBL" id="MU859550">
    <property type="protein sequence ID" value="KAK3946723.1"/>
    <property type="molecule type" value="Genomic_DNA"/>
</dbReference>
<proteinExistence type="predicted"/>
<sequence length="212" mass="23722">MTDHDTDPRPSKRLRTNSETVDLASSPSIKESESIHPIVDILGQLAELAGPESSNPYRPLLSSLPASFHTTLLASKQYKLAFDVCLEIDRMFKEIAEEVKKTSSYETKRNAVDAMTEILESVCAARDTLGEEVKNSYQARGEWDERLVEVSAKFQQEELEALANGEWFEELCSLKDSGASYRILEGLEKAVEMLSGYVDHEEGATDEEENNI</sequence>
<reference evidence="2" key="1">
    <citation type="journal article" date="2023" name="Mol. Phylogenet. Evol.">
        <title>Genome-scale phylogeny and comparative genomics of the fungal order Sordariales.</title>
        <authorList>
            <person name="Hensen N."/>
            <person name="Bonometti L."/>
            <person name="Westerberg I."/>
            <person name="Brannstrom I.O."/>
            <person name="Guillou S."/>
            <person name="Cros-Aarteil S."/>
            <person name="Calhoun S."/>
            <person name="Haridas S."/>
            <person name="Kuo A."/>
            <person name="Mondo S."/>
            <person name="Pangilinan J."/>
            <person name="Riley R."/>
            <person name="LaButti K."/>
            <person name="Andreopoulos B."/>
            <person name="Lipzen A."/>
            <person name="Chen C."/>
            <person name="Yan M."/>
            <person name="Daum C."/>
            <person name="Ng V."/>
            <person name="Clum A."/>
            <person name="Steindorff A."/>
            <person name="Ohm R.A."/>
            <person name="Martin F."/>
            <person name="Silar P."/>
            <person name="Natvig D.O."/>
            <person name="Lalanne C."/>
            <person name="Gautier V."/>
            <person name="Ament-Velasquez S.L."/>
            <person name="Kruys A."/>
            <person name="Hutchinson M.I."/>
            <person name="Powell A.J."/>
            <person name="Barry K."/>
            <person name="Miller A.N."/>
            <person name="Grigoriev I.V."/>
            <person name="Debuchy R."/>
            <person name="Gladieux P."/>
            <person name="Hiltunen Thoren M."/>
            <person name="Johannesson H."/>
        </authorList>
    </citation>
    <scope>NUCLEOTIDE SEQUENCE</scope>
    <source>
        <strain evidence="2">CBS 626.80</strain>
    </source>
</reference>
<feature type="compositionally biased region" description="Polar residues" evidence="1">
    <location>
        <begin position="17"/>
        <end position="29"/>
    </location>
</feature>
<gene>
    <name evidence="2" type="ORF">QBC32DRAFT_366248</name>
</gene>
<evidence type="ECO:0000256" key="1">
    <source>
        <dbReference type="SAM" id="MobiDB-lite"/>
    </source>
</evidence>
<accession>A0AAN6NL06</accession>
<protein>
    <submittedName>
        <fullName evidence="2">Uncharacterized protein</fullName>
    </submittedName>
</protein>
<feature type="region of interest" description="Disordered" evidence="1">
    <location>
        <begin position="1"/>
        <end position="29"/>
    </location>
</feature>
<dbReference type="AlphaFoldDB" id="A0AAN6NL06"/>
<dbReference type="Proteomes" id="UP001303222">
    <property type="component" value="Unassembled WGS sequence"/>
</dbReference>
<name>A0AAN6NL06_9PEZI</name>
<comment type="caution">
    <text evidence="2">The sequence shown here is derived from an EMBL/GenBank/DDBJ whole genome shotgun (WGS) entry which is preliminary data.</text>
</comment>
<organism evidence="2 3">
    <name type="scientific">Pseudoneurospora amorphoporcata</name>
    <dbReference type="NCBI Taxonomy" id="241081"/>
    <lineage>
        <taxon>Eukaryota</taxon>
        <taxon>Fungi</taxon>
        <taxon>Dikarya</taxon>
        <taxon>Ascomycota</taxon>
        <taxon>Pezizomycotina</taxon>
        <taxon>Sordariomycetes</taxon>
        <taxon>Sordariomycetidae</taxon>
        <taxon>Sordariales</taxon>
        <taxon>Sordariaceae</taxon>
        <taxon>Pseudoneurospora</taxon>
    </lineage>
</organism>
<keyword evidence="3" id="KW-1185">Reference proteome</keyword>